<dbReference type="InterPro" id="IPR004358">
    <property type="entry name" value="Sig_transdc_His_kin-like_C"/>
</dbReference>
<dbReference type="PROSITE" id="PS50109">
    <property type="entry name" value="HIS_KIN"/>
    <property type="match status" value="1"/>
</dbReference>
<name>A0ABV1ESW8_9FIRM</name>
<dbReference type="InterPro" id="IPR005467">
    <property type="entry name" value="His_kinase_dom"/>
</dbReference>
<accession>A0ABV1ESW8</accession>
<feature type="transmembrane region" description="Helical" evidence="8">
    <location>
        <begin position="77"/>
        <end position="94"/>
    </location>
</feature>
<dbReference type="InterPro" id="IPR036890">
    <property type="entry name" value="HATPase_C_sf"/>
</dbReference>
<dbReference type="Proteomes" id="UP001440599">
    <property type="component" value="Unassembled WGS sequence"/>
</dbReference>
<dbReference type="InterPro" id="IPR050351">
    <property type="entry name" value="BphY/WalK/GraS-like"/>
</dbReference>
<dbReference type="SMART" id="SM00388">
    <property type="entry name" value="HisKA"/>
    <property type="match status" value="1"/>
</dbReference>
<evidence type="ECO:0000256" key="4">
    <source>
        <dbReference type="ARBA" id="ARBA00022553"/>
    </source>
</evidence>
<dbReference type="GO" id="GO:0016301">
    <property type="term" value="F:kinase activity"/>
    <property type="evidence" value="ECO:0007669"/>
    <property type="project" value="UniProtKB-KW"/>
</dbReference>
<dbReference type="SUPFAM" id="SSF55874">
    <property type="entry name" value="ATPase domain of HSP90 chaperone/DNA topoisomerase II/histidine kinase"/>
    <property type="match status" value="1"/>
</dbReference>
<keyword evidence="8" id="KW-0812">Transmembrane</keyword>
<evidence type="ECO:0000256" key="6">
    <source>
        <dbReference type="ARBA" id="ARBA00022777"/>
    </source>
</evidence>
<dbReference type="Gene3D" id="1.10.287.130">
    <property type="match status" value="1"/>
</dbReference>
<dbReference type="PRINTS" id="PR00344">
    <property type="entry name" value="BCTRLSENSOR"/>
</dbReference>
<dbReference type="PANTHER" id="PTHR45453">
    <property type="entry name" value="PHOSPHATE REGULON SENSOR PROTEIN PHOR"/>
    <property type="match status" value="1"/>
</dbReference>
<dbReference type="Pfam" id="PF02518">
    <property type="entry name" value="HATPase_c"/>
    <property type="match status" value="1"/>
</dbReference>
<keyword evidence="7" id="KW-0902">Two-component regulatory system</keyword>
<evidence type="ECO:0000256" key="5">
    <source>
        <dbReference type="ARBA" id="ARBA00022679"/>
    </source>
</evidence>
<evidence type="ECO:0000256" key="8">
    <source>
        <dbReference type="SAM" id="Phobius"/>
    </source>
</evidence>
<dbReference type="InterPro" id="IPR003594">
    <property type="entry name" value="HATPase_dom"/>
</dbReference>
<organism evidence="10 11">
    <name type="scientific">Flavonifractor hominis</name>
    <dbReference type="NCBI Taxonomy" id="3133178"/>
    <lineage>
        <taxon>Bacteria</taxon>
        <taxon>Bacillati</taxon>
        <taxon>Bacillota</taxon>
        <taxon>Clostridia</taxon>
        <taxon>Eubacteriales</taxon>
        <taxon>Oscillospiraceae</taxon>
        <taxon>Flavonifractor</taxon>
    </lineage>
</organism>
<comment type="catalytic activity">
    <reaction evidence="1">
        <text>ATP + protein L-histidine = ADP + protein N-phospho-L-histidine.</text>
        <dbReference type="EC" id="2.7.13.3"/>
    </reaction>
</comment>
<dbReference type="InterPro" id="IPR003661">
    <property type="entry name" value="HisK_dim/P_dom"/>
</dbReference>
<evidence type="ECO:0000256" key="3">
    <source>
        <dbReference type="ARBA" id="ARBA00012438"/>
    </source>
</evidence>
<dbReference type="SMART" id="SM00387">
    <property type="entry name" value="HATPase_c"/>
    <property type="match status" value="1"/>
</dbReference>
<comment type="caution">
    <text evidence="10">The sequence shown here is derived from an EMBL/GenBank/DDBJ whole genome shotgun (WGS) entry which is preliminary data.</text>
</comment>
<proteinExistence type="predicted"/>
<dbReference type="SUPFAM" id="SSF47384">
    <property type="entry name" value="Homodimeric domain of signal transducing histidine kinase"/>
    <property type="match status" value="1"/>
</dbReference>
<keyword evidence="6 10" id="KW-0418">Kinase</keyword>
<evidence type="ECO:0000313" key="10">
    <source>
        <dbReference type="EMBL" id="MEQ2457002.1"/>
    </source>
</evidence>
<gene>
    <name evidence="10" type="ORF">WMO45_10750</name>
</gene>
<protein>
    <recommendedName>
        <fullName evidence="3">histidine kinase</fullName>
        <ecNumber evidence="3">2.7.13.3</ecNumber>
    </recommendedName>
</protein>
<dbReference type="EMBL" id="JBBMFT010000007">
    <property type="protein sequence ID" value="MEQ2457002.1"/>
    <property type="molecule type" value="Genomic_DNA"/>
</dbReference>
<dbReference type="RefSeq" id="WP_349140762.1">
    <property type="nucleotide sequence ID" value="NZ_JBBMFT010000007.1"/>
</dbReference>
<dbReference type="PANTHER" id="PTHR45453:SF1">
    <property type="entry name" value="PHOSPHATE REGULON SENSOR PROTEIN PHOR"/>
    <property type="match status" value="1"/>
</dbReference>
<dbReference type="CDD" id="cd00082">
    <property type="entry name" value="HisKA"/>
    <property type="match status" value="1"/>
</dbReference>
<evidence type="ECO:0000256" key="7">
    <source>
        <dbReference type="ARBA" id="ARBA00023012"/>
    </source>
</evidence>
<feature type="transmembrane region" description="Helical" evidence="8">
    <location>
        <begin position="12"/>
        <end position="35"/>
    </location>
</feature>
<keyword evidence="4" id="KW-0597">Phosphoprotein</keyword>
<keyword evidence="8" id="KW-0472">Membrane</keyword>
<evidence type="ECO:0000256" key="2">
    <source>
        <dbReference type="ARBA" id="ARBA00004370"/>
    </source>
</evidence>
<keyword evidence="8" id="KW-1133">Transmembrane helix</keyword>
<dbReference type="EC" id="2.7.13.3" evidence="3"/>
<reference evidence="10 11" key="1">
    <citation type="submission" date="2024-03" db="EMBL/GenBank/DDBJ databases">
        <title>Human intestinal bacterial collection.</title>
        <authorList>
            <person name="Pauvert C."/>
            <person name="Hitch T.C.A."/>
            <person name="Clavel T."/>
        </authorList>
    </citation>
    <scope>NUCLEOTIDE SEQUENCE [LARGE SCALE GENOMIC DNA]</scope>
    <source>
        <strain evidence="10 11">CLA-AP-H34</strain>
    </source>
</reference>
<evidence type="ECO:0000256" key="1">
    <source>
        <dbReference type="ARBA" id="ARBA00000085"/>
    </source>
</evidence>
<feature type="domain" description="Histidine kinase" evidence="9">
    <location>
        <begin position="159"/>
        <end position="375"/>
    </location>
</feature>
<dbReference type="CDD" id="cd00075">
    <property type="entry name" value="HATPase"/>
    <property type="match status" value="1"/>
</dbReference>
<keyword evidence="5" id="KW-0808">Transferase</keyword>
<dbReference type="Pfam" id="PF00512">
    <property type="entry name" value="HisKA"/>
    <property type="match status" value="1"/>
</dbReference>
<dbReference type="InterPro" id="IPR036097">
    <property type="entry name" value="HisK_dim/P_sf"/>
</dbReference>
<dbReference type="Gene3D" id="3.30.565.10">
    <property type="entry name" value="Histidine kinase-like ATPase, C-terminal domain"/>
    <property type="match status" value="1"/>
</dbReference>
<evidence type="ECO:0000259" key="9">
    <source>
        <dbReference type="PROSITE" id="PS50109"/>
    </source>
</evidence>
<evidence type="ECO:0000313" key="11">
    <source>
        <dbReference type="Proteomes" id="UP001440599"/>
    </source>
</evidence>
<keyword evidence="11" id="KW-1185">Reference proteome</keyword>
<comment type="subcellular location">
    <subcellularLocation>
        <location evidence="2">Membrane</location>
    </subcellularLocation>
</comment>
<sequence length="391" mass="43614">MEGKYTRLKRKMLLLVVLGTIVAGGVGLFVLEVVIDGALQDPFARFFLWAATSLFGQTTEQAQMLYQHYIRNNKQEILTLCTIVLMLIAFYLAMGRFTRWLDQISAATQRMVEDPAEPVALPRELAPIQADLNAIQRQLEAKAVAARENEQRKGDLVAFLAHDLKTPLTSVVGYLTLLRDGPDLDEEQRAKFTGIALDKALRLEELLGEFFDITRMDLDSGEEERHPIQLSMLLEQLSDEFYPIFAEKQLRCSVEIQHHLVVLGDPDKLARVFDNVLRNAVNYSVPGGQVDIRAKSVGRQAEITIRNEGLEIPEGELANIFQKFYRLDAARSTRTGGAGLGLAIAKEIVESHGGSIRCESNGRFTSFIITLPLHKQARHTARRGRAGAGST</sequence>